<protein>
    <submittedName>
        <fullName evidence="2">Uncharacterized protein</fullName>
    </submittedName>
</protein>
<feature type="signal peptide" evidence="1">
    <location>
        <begin position="1"/>
        <end position="24"/>
    </location>
</feature>
<dbReference type="AlphaFoldDB" id="A0A6I4J455"/>
<dbReference type="RefSeq" id="WP_157027869.1">
    <property type="nucleotide sequence ID" value="NZ_WQMS01000016.1"/>
</dbReference>
<keyword evidence="1" id="KW-0732">Signal</keyword>
<evidence type="ECO:0000313" key="2">
    <source>
        <dbReference type="EMBL" id="MVO78913.1"/>
    </source>
</evidence>
<dbReference type="EMBL" id="WQMS01000016">
    <property type="protein sequence ID" value="MVO78913.1"/>
    <property type="molecule type" value="Genomic_DNA"/>
</dbReference>
<reference evidence="2 3" key="1">
    <citation type="submission" date="2019-12" db="EMBL/GenBank/DDBJ databases">
        <authorList>
            <person name="Huq M.A."/>
        </authorList>
    </citation>
    <scope>NUCLEOTIDE SEQUENCE [LARGE SCALE GENOMIC DNA]</scope>
    <source>
        <strain evidence="2 3">MAH-20</strain>
    </source>
</reference>
<evidence type="ECO:0000313" key="3">
    <source>
        <dbReference type="Proteomes" id="UP000441389"/>
    </source>
</evidence>
<keyword evidence="3" id="KW-1185">Reference proteome</keyword>
<proteinExistence type="predicted"/>
<dbReference type="Proteomes" id="UP000441389">
    <property type="component" value="Unassembled WGS sequence"/>
</dbReference>
<evidence type="ECO:0000256" key="1">
    <source>
        <dbReference type="SAM" id="SignalP"/>
    </source>
</evidence>
<organism evidence="2 3">
    <name type="scientific">Sphingomonas horti</name>
    <dbReference type="NCBI Taxonomy" id="2682842"/>
    <lineage>
        <taxon>Bacteria</taxon>
        <taxon>Pseudomonadati</taxon>
        <taxon>Pseudomonadota</taxon>
        <taxon>Alphaproteobacteria</taxon>
        <taxon>Sphingomonadales</taxon>
        <taxon>Sphingomonadaceae</taxon>
        <taxon>Sphingomonas</taxon>
    </lineage>
</organism>
<comment type="caution">
    <text evidence="2">The sequence shown here is derived from an EMBL/GenBank/DDBJ whole genome shotgun (WGS) entry which is preliminary data.</text>
</comment>
<accession>A0A6I4J455</accession>
<feature type="chain" id="PRO_5026246467" evidence="1">
    <location>
        <begin position="25"/>
        <end position="403"/>
    </location>
</feature>
<name>A0A6I4J455_9SPHN</name>
<gene>
    <name evidence="2" type="ORF">GON01_13340</name>
</gene>
<sequence length="403" mass="44161">MMKPVVRKGPIAAALIALASHAQAQQSESDDYTRYELLAPDSHKFRILYEVTATTPGASAYYNPIRPGSTASDERVTDRATGKPLKFGVVPGSVAKSGGVSGAPPDTDYIRVELARPVPADGGEGRVLIDKTYEDAKSYYREGDTIVFDRPLGVKRNAVVLPPGYELVSCNYPAQLLQEADGRIKVAFWNNTPAQAPLVIKARPSSALAVSPSSIANLLEERAHQNREIVYFLNPPETHSFDLYHDYTESRPGVGTYVNIVRAGSAASNPSGRNLDTGQPLKWEIVKGADILKADPHEQGVTADTEAVVFRFDTVKPGTSARLRFSETYTDPDRYKLVGDELVWHRSFGRPLNTVVLPAGWVLTNSSIPGTISQTDDGRIRIEFINPRTDEIDVVITARRRRS</sequence>